<accession>A0A817NPH1</accession>
<dbReference type="AlphaFoldDB" id="A0A817NPH1"/>
<organism evidence="1 3">
    <name type="scientific">Rotaria socialis</name>
    <dbReference type="NCBI Taxonomy" id="392032"/>
    <lineage>
        <taxon>Eukaryota</taxon>
        <taxon>Metazoa</taxon>
        <taxon>Spiralia</taxon>
        <taxon>Gnathifera</taxon>
        <taxon>Rotifera</taxon>
        <taxon>Eurotatoria</taxon>
        <taxon>Bdelloidea</taxon>
        <taxon>Philodinida</taxon>
        <taxon>Philodinidae</taxon>
        <taxon>Rotaria</taxon>
    </lineage>
</organism>
<dbReference type="EMBL" id="CAJNXB010000962">
    <property type="protein sequence ID" value="CAF3117859.1"/>
    <property type="molecule type" value="Genomic_DNA"/>
</dbReference>
<name>A0A817NPH1_9BILA</name>
<keyword evidence="4" id="KW-1185">Reference proteome</keyword>
<dbReference type="Proteomes" id="UP000663873">
    <property type="component" value="Unassembled WGS sequence"/>
</dbReference>
<evidence type="ECO:0008006" key="5">
    <source>
        <dbReference type="Google" id="ProtNLM"/>
    </source>
</evidence>
<proteinExistence type="predicted"/>
<comment type="caution">
    <text evidence="1">The sequence shown here is derived from an EMBL/GenBank/DDBJ whole genome shotgun (WGS) entry which is preliminary data.</text>
</comment>
<sequence length="473" mass="56057">MQYPLKTFSIAFRYYDEEKMVPLLSSIMFHNDLRKFEYKGTEEIFNKIQWPISYHIEHLTVFCDCRWRTVCSILSHLRSLRTLALKGANKYESDKFIDVQPNITQSTCLTSLSLETYTNITMNDIESLLLLLPKLTHLRLIGQDILTDPSLFDGCRWENFIKTKLTLLNRFEFWFTRYVVDNVDCTTVESLIATFRTSFWLETKHWCVKCDHISGKYRQYFYLYSIPISLDIFQYPNRYSEILHSILNTTDDNSTIIVETHALSLDLSKTVNERIQHQISPRMNYWFQSVVELTLEIEKNWPANLAEYLSTILNLSSLQTIHLDFKQECQFVVSLDNEVDTLFKHARDLISCKISCHNSERMKLITFNAICLKLPRRIKYLQTDITYVDDAKILLEQIEHLSHVTFQNSDAYGFAIKIIQQTPRIERDLAYEIECYAWIDDYPRANLVHFWLGKSINKQLNIRTNNKRMKRVR</sequence>
<dbReference type="Gene3D" id="3.80.10.10">
    <property type="entry name" value="Ribonuclease Inhibitor"/>
    <property type="match status" value="1"/>
</dbReference>
<evidence type="ECO:0000313" key="1">
    <source>
        <dbReference type="EMBL" id="CAF3117859.1"/>
    </source>
</evidence>
<dbReference type="InterPro" id="IPR032675">
    <property type="entry name" value="LRR_dom_sf"/>
</dbReference>
<evidence type="ECO:0000313" key="3">
    <source>
        <dbReference type="Proteomes" id="UP000663825"/>
    </source>
</evidence>
<dbReference type="Proteomes" id="UP000663825">
    <property type="component" value="Unassembled WGS sequence"/>
</dbReference>
<evidence type="ECO:0000313" key="2">
    <source>
        <dbReference type="EMBL" id="CAF4340007.1"/>
    </source>
</evidence>
<gene>
    <name evidence="1" type="ORF">TIS948_LOCUS7825</name>
    <name evidence="2" type="ORF">UJA718_LOCUS15075</name>
</gene>
<reference evidence="1" key="1">
    <citation type="submission" date="2021-02" db="EMBL/GenBank/DDBJ databases">
        <authorList>
            <person name="Nowell W R."/>
        </authorList>
    </citation>
    <scope>NUCLEOTIDE SEQUENCE</scope>
</reference>
<protein>
    <recommendedName>
        <fullName evidence="5">F-box domain-containing protein</fullName>
    </recommendedName>
</protein>
<evidence type="ECO:0000313" key="4">
    <source>
        <dbReference type="Proteomes" id="UP000663873"/>
    </source>
</evidence>
<dbReference type="EMBL" id="CAJOBP010002191">
    <property type="protein sequence ID" value="CAF4340007.1"/>
    <property type="molecule type" value="Genomic_DNA"/>
</dbReference>
<dbReference type="OrthoDB" id="9980065at2759"/>